<name>A0A7G6WWY2_9ACTN</name>
<dbReference type="GO" id="GO:0015888">
    <property type="term" value="P:thiamine transport"/>
    <property type="evidence" value="ECO:0007669"/>
    <property type="project" value="TreeGrafter"/>
</dbReference>
<evidence type="ECO:0000256" key="2">
    <source>
        <dbReference type="ARBA" id="ARBA00022448"/>
    </source>
</evidence>
<dbReference type="EMBL" id="CP043661">
    <property type="protein sequence ID" value="QNE18497.1"/>
    <property type="molecule type" value="Genomic_DNA"/>
</dbReference>
<feature type="signal peptide" evidence="5">
    <location>
        <begin position="1"/>
        <end position="24"/>
    </location>
</feature>
<dbReference type="GO" id="GO:0030975">
    <property type="term" value="F:thiamine binding"/>
    <property type="evidence" value="ECO:0007669"/>
    <property type="project" value="TreeGrafter"/>
</dbReference>
<keyword evidence="7" id="KW-1185">Reference proteome</keyword>
<feature type="chain" id="PRO_5028956188" evidence="5">
    <location>
        <begin position="25"/>
        <end position="341"/>
    </location>
</feature>
<sequence length="341" mass="35957">MKIIKPLLAGVLISVLAACGGTGAASTTDSKTTIVTVYTADGLADWYKARFDKFTQQTGMKVQIVEAGSGEVVSRLQKEKSNPQADVVVTLPPFIQKASADKLLQPYAVPGSDQVKGLKGPDYVAVVDNYLSFIVNPKAGRPKSFDDLLDAKFKGKIQYSTPGQAGDGTAVLLLLQHLLGKQGALDYLAKLEKNNVGPSASTGKLQPKVSKAEIWVANGDVQMNLASIKNDKSAFALLFPAGPDGKQTTLDLPYVMGLGAGAPNSEGGRKLMDYLLSPEAQETASSDSFGLPARSDVKPADANFQAVEQAMTGVEVYQPDWTAVLNDLDADVAAYTKAVSG</sequence>
<gene>
    <name evidence="6" type="ORF">F1D05_12035</name>
</gene>
<dbReference type="PANTHER" id="PTHR30006">
    <property type="entry name" value="THIAMINE-BINDING PERIPLASMIC PROTEIN-RELATED"/>
    <property type="match status" value="1"/>
</dbReference>
<evidence type="ECO:0000313" key="7">
    <source>
        <dbReference type="Proteomes" id="UP000515563"/>
    </source>
</evidence>
<dbReference type="PANTHER" id="PTHR30006:SF3">
    <property type="entry name" value="THIAMINE-BINDING PERIPLASMIC PROTEIN"/>
    <property type="match status" value="1"/>
</dbReference>
<reference evidence="7" key="1">
    <citation type="submission" date="2019-09" db="EMBL/GenBank/DDBJ databases">
        <title>Antimicrobial potential of Antarctic Bacteria.</title>
        <authorList>
            <person name="Benaud N."/>
            <person name="Edwards R.J."/>
            <person name="Ferrari B.C."/>
        </authorList>
    </citation>
    <scope>NUCLEOTIDE SEQUENCE [LARGE SCALE GENOMIC DNA]</scope>
    <source>
        <strain evidence="7">SPB151</strain>
    </source>
</reference>
<protein>
    <submittedName>
        <fullName evidence="6">2-aminoethylphosphonate ABC transporter substrate-binding protein</fullName>
    </submittedName>
</protein>
<dbReference type="GO" id="GO:0030288">
    <property type="term" value="C:outer membrane-bounded periplasmic space"/>
    <property type="evidence" value="ECO:0007669"/>
    <property type="project" value="TreeGrafter"/>
</dbReference>
<dbReference type="AlphaFoldDB" id="A0A7G6WWY2"/>
<dbReference type="RefSeq" id="WP_206686181.1">
    <property type="nucleotide sequence ID" value="NZ_CP043661.1"/>
</dbReference>
<dbReference type="Gene3D" id="3.40.190.10">
    <property type="entry name" value="Periplasmic binding protein-like II"/>
    <property type="match status" value="2"/>
</dbReference>
<dbReference type="PROSITE" id="PS51257">
    <property type="entry name" value="PROKAR_LIPOPROTEIN"/>
    <property type="match status" value="1"/>
</dbReference>
<dbReference type="Pfam" id="PF13531">
    <property type="entry name" value="SBP_bac_11"/>
    <property type="match status" value="1"/>
</dbReference>
<evidence type="ECO:0000256" key="1">
    <source>
        <dbReference type="ARBA" id="ARBA00004418"/>
    </source>
</evidence>
<dbReference type="SUPFAM" id="SSF53850">
    <property type="entry name" value="Periplasmic binding protein-like II"/>
    <property type="match status" value="1"/>
</dbReference>
<keyword evidence="3 5" id="KW-0732">Signal</keyword>
<accession>A0A7G6WWY2</accession>
<evidence type="ECO:0000313" key="6">
    <source>
        <dbReference type="EMBL" id="QNE18497.1"/>
    </source>
</evidence>
<reference evidence="6 7" key="2">
    <citation type="journal article" date="2020" name="Microbiol. Resour. Announc.">
        <title>Antarctic desert soil bacteria exhibit high novel natural product potential, evaluated through long-read genome sequencing and comparative genomics.</title>
        <authorList>
            <person name="Benaud N."/>
            <person name="Edwards R.J."/>
            <person name="Amos T.G."/>
            <person name="D'Agostino P.M."/>
            <person name="Gutierrez-Chavez C."/>
            <person name="Montgomery K."/>
            <person name="Nicetic I."/>
            <person name="Ferrari B.C."/>
        </authorList>
    </citation>
    <scope>NUCLEOTIDE SEQUENCE [LARGE SCALE GENOMIC DNA]</scope>
    <source>
        <strain evidence="6 7">SPB151</strain>
    </source>
</reference>
<organism evidence="6 7">
    <name type="scientific">Kribbella qitaiheensis</name>
    <dbReference type="NCBI Taxonomy" id="1544730"/>
    <lineage>
        <taxon>Bacteria</taxon>
        <taxon>Bacillati</taxon>
        <taxon>Actinomycetota</taxon>
        <taxon>Actinomycetes</taxon>
        <taxon>Propionibacteriales</taxon>
        <taxon>Kribbellaceae</taxon>
        <taxon>Kribbella</taxon>
    </lineage>
</organism>
<dbReference type="GO" id="GO:0030976">
    <property type="term" value="F:thiamine pyrophosphate binding"/>
    <property type="evidence" value="ECO:0007669"/>
    <property type="project" value="TreeGrafter"/>
</dbReference>
<evidence type="ECO:0000256" key="3">
    <source>
        <dbReference type="ARBA" id="ARBA00022729"/>
    </source>
</evidence>
<dbReference type="KEGG" id="kqi:F1D05_12035"/>
<keyword evidence="4" id="KW-0574">Periplasm</keyword>
<comment type="subcellular location">
    <subcellularLocation>
        <location evidence="1">Periplasm</location>
    </subcellularLocation>
</comment>
<proteinExistence type="predicted"/>
<keyword evidence="2" id="KW-0813">Transport</keyword>
<dbReference type="NCBIfam" id="NF011620">
    <property type="entry name" value="PRK15046.1"/>
    <property type="match status" value="1"/>
</dbReference>
<dbReference type="Proteomes" id="UP000515563">
    <property type="component" value="Chromosome"/>
</dbReference>
<evidence type="ECO:0000256" key="4">
    <source>
        <dbReference type="ARBA" id="ARBA00022764"/>
    </source>
</evidence>
<evidence type="ECO:0000256" key="5">
    <source>
        <dbReference type="SAM" id="SignalP"/>
    </source>
</evidence>